<gene>
    <name evidence="2" type="ORF">QR680_005369</name>
</gene>
<proteinExistence type="predicted"/>
<feature type="compositionally biased region" description="Basic and acidic residues" evidence="1">
    <location>
        <begin position="1"/>
        <end position="15"/>
    </location>
</feature>
<evidence type="ECO:0000313" key="2">
    <source>
        <dbReference type="EMBL" id="KAK0410867.1"/>
    </source>
</evidence>
<protein>
    <submittedName>
        <fullName evidence="2">Uncharacterized protein</fullName>
    </submittedName>
</protein>
<reference evidence="2" key="1">
    <citation type="submission" date="2023-06" db="EMBL/GenBank/DDBJ databases">
        <title>Genomic analysis of the entomopathogenic nematode Steinernema hermaphroditum.</title>
        <authorList>
            <person name="Schwarz E.M."/>
            <person name="Heppert J.K."/>
            <person name="Baniya A."/>
            <person name="Schwartz H.T."/>
            <person name="Tan C.-H."/>
            <person name="Antoshechkin I."/>
            <person name="Sternberg P.W."/>
            <person name="Goodrich-Blair H."/>
            <person name="Dillman A.R."/>
        </authorList>
    </citation>
    <scope>NUCLEOTIDE SEQUENCE</scope>
    <source>
        <strain evidence="2">PS9179</strain>
        <tissue evidence="2">Whole animal</tissue>
    </source>
</reference>
<feature type="compositionally biased region" description="Polar residues" evidence="1">
    <location>
        <begin position="16"/>
        <end position="39"/>
    </location>
</feature>
<evidence type="ECO:0000256" key="1">
    <source>
        <dbReference type="SAM" id="MobiDB-lite"/>
    </source>
</evidence>
<comment type="caution">
    <text evidence="2">The sequence shown here is derived from an EMBL/GenBank/DDBJ whole genome shotgun (WGS) entry which is preliminary data.</text>
</comment>
<sequence length="174" mass="19762">MKADPSFRFDPRESKPQVSSLDPQLCSLPNPSSIPSSVAPSEEGICRPSSICPSNPQNHSCFSSHTHCENVWVDMNCLLKEQIQRNQRFAEILSPVRKREQRMLAEKKKRAAQKQNIRRKFSITNGFKAKAFQCAPKNHGRISASISRWQKEISRRRPVPSTNAADIVKTEPIH</sequence>
<keyword evidence="3" id="KW-1185">Reference proteome</keyword>
<evidence type="ECO:0000313" key="3">
    <source>
        <dbReference type="Proteomes" id="UP001175271"/>
    </source>
</evidence>
<dbReference type="EMBL" id="JAUCMV010000003">
    <property type="protein sequence ID" value="KAK0410867.1"/>
    <property type="molecule type" value="Genomic_DNA"/>
</dbReference>
<feature type="region of interest" description="Disordered" evidence="1">
    <location>
        <begin position="1"/>
        <end position="41"/>
    </location>
</feature>
<name>A0AA39LV73_9BILA</name>
<accession>A0AA39LV73</accession>
<dbReference type="AlphaFoldDB" id="A0AA39LV73"/>
<organism evidence="2 3">
    <name type="scientific">Steinernema hermaphroditum</name>
    <dbReference type="NCBI Taxonomy" id="289476"/>
    <lineage>
        <taxon>Eukaryota</taxon>
        <taxon>Metazoa</taxon>
        <taxon>Ecdysozoa</taxon>
        <taxon>Nematoda</taxon>
        <taxon>Chromadorea</taxon>
        <taxon>Rhabditida</taxon>
        <taxon>Tylenchina</taxon>
        <taxon>Panagrolaimomorpha</taxon>
        <taxon>Strongyloidoidea</taxon>
        <taxon>Steinernematidae</taxon>
        <taxon>Steinernema</taxon>
    </lineage>
</organism>
<dbReference type="Proteomes" id="UP001175271">
    <property type="component" value="Unassembled WGS sequence"/>
</dbReference>
<feature type="region of interest" description="Disordered" evidence="1">
    <location>
        <begin position="154"/>
        <end position="174"/>
    </location>
</feature>